<reference evidence="4 5" key="1">
    <citation type="submission" date="2016-06" db="EMBL/GenBank/DDBJ databases">
        <title>Draft genome of Moraxella atlantae CCUG 66109.</title>
        <authorList>
            <person name="Salva-Serra F."/>
            <person name="Engstrom-Jakobsson H."/>
            <person name="Thorell K."/>
            <person name="Gonzales-Siles L."/>
            <person name="Karlsson R."/>
            <person name="Boulund F."/>
            <person name="Engstrand L."/>
            <person name="Kristiansson E."/>
            <person name="Moore E."/>
        </authorList>
    </citation>
    <scope>NUCLEOTIDE SEQUENCE [LARGE SCALE GENOMIC DNA]</scope>
    <source>
        <strain evidence="4 5">CCUG 66109</strain>
    </source>
</reference>
<dbReference type="RefSeq" id="WP_067236888.1">
    <property type="nucleotide sequence ID" value="NZ_LZMZ01000020.1"/>
</dbReference>
<dbReference type="EMBL" id="LZMZ01000020">
    <property type="protein sequence ID" value="OBX78172.1"/>
    <property type="molecule type" value="Genomic_DNA"/>
</dbReference>
<keyword evidence="1" id="KW-0732">Signal</keyword>
<feature type="chain" id="PRO_5008612279" evidence="1">
    <location>
        <begin position="27"/>
        <end position="447"/>
    </location>
</feature>
<dbReference type="Proteomes" id="UP000092508">
    <property type="component" value="Unassembled WGS sequence"/>
</dbReference>
<dbReference type="GO" id="GO:0009253">
    <property type="term" value="P:peptidoglycan catabolic process"/>
    <property type="evidence" value="ECO:0007669"/>
    <property type="project" value="TreeGrafter"/>
</dbReference>
<dbReference type="InterPro" id="IPR036365">
    <property type="entry name" value="PGBD-like_sf"/>
</dbReference>
<dbReference type="SUPFAM" id="SSF53955">
    <property type="entry name" value="Lysozyme-like"/>
    <property type="match status" value="1"/>
</dbReference>
<dbReference type="GO" id="GO:0008933">
    <property type="term" value="F:peptidoglycan lytic transglycosylase activity"/>
    <property type="evidence" value="ECO:0007669"/>
    <property type="project" value="TreeGrafter"/>
</dbReference>
<comment type="caution">
    <text evidence="4">The sequence shown here is derived from an EMBL/GenBank/DDBJ whole genome shotgun (WGS) entry which is preliminary data.</text>
</comment>
<dbReference type="InterPro" id="IPR031304">
    <property type="entry name" value="SLT_2"/>
</dbReference>
<evidence type="ECO:0000313" key="5">
    <source>
        <dbReference type="Proteomes" id="UP000092508"/>
    </source>
</evidence>
<protein>
    <submittedName>
        <fullName evidence="4">Lytic transglycosylase</fullName>
    </submittedName>
</protein>
<dbReference type="SUPFAM" id="SSF47090">
    <property type="entry name" value="PGBD-like"/>
    <property type="match status" value="1"/>
</dbReference>
<dbReference type="InterPro" id="IPR023346">
    <property type="entry name" value="Lysozyme-like_dom_sf"/>
</dbReference>
<dbReference type="Gene3D" id="1.10.530.10">
    <property type="match status" value="1"/>
</dbReference>
<dbReference type="PROSITE" id="PS51257">
    <property type="entry name" value="PROKAR_LIPOPROTEIN"/>
    <property type="match status" value="1"/>
</dbReference>
<dbReference type="NCBIfam" id="TIGR02283">
    <property type="entry name" value="MltB_2"/>
    <property type="match status" value="1"/>
</dbReference>
<dbReference type="OrthoDB" id="9772911at2"/>
<dbReference type="Gene3D" id="1.10.101.10">
    <property type="entry name" value="PGBD-like superfamily/PGBD"/>
    <property type="match status" value="1"/>
</dbReference>
<gene>
    <name evidence="4" type="ORF">A9308_07065</name>
</gene>
<dbReference type="Gene3D" id="1.10.8.350">
    <property type="entry name" value="Bacterial muramidase"/>
    <property type="match status" value="1"/>
</dbReference>
<evidence type="ECO:0000313" key="4">
    <source>
        <dbReference type="EMBL" id="OBX78172.1"/>
    </source>
</evidence>
<evidence type="ECO:0000259" key="3">
    <source>
        <dbReference type="Pfam" id="PF13406"/>
    </source>
</evidence>
<evidence type="ECO:0000259" key="2">
    <source>
        <dbReference type="Pfam" id="PF01471"/>
    </source>
</evidence>
<dbReference type="InterPro" id="IPR043426">
    <property type="entry name" value="MltB-like"/>
</dbReference>
<dbReference type="InterPro" id="IPR036366">
    <property type="entry name" value="PGBDSf"/>
</dbReference>
<feature type="signal peptide" evidence="1">
    <location>
        <begin position="1"/>
        <end position="26"/>
    </location>
</feature>
<proteinExistence type="predicted"/>
<organism evidence="4 5">
    <name type="scientific">Faucicola atlantae</name>
    <dbReference type="NCBI Taxonomy" id="34059"/>
    <lineage>
        <taxon>Bacteria</taxon>
        <taxon>Pseudomonadati</taxon>
        <taxon>Pseudomonadota</taxon>
        <taxon>Gammaproteobacteria</taxon>
        <taxon>Moraxellales</taxon>
        <taxon>Moraxellaceae</taxon>
        <taxon>Faucicola</taxon>
    </lineage>
</organism>
<feature type="domain" description="Peptidoglycan binding-like" evidence="2">
    <location>
        <begin position="391"/>
        <end position="434"/>
    </location>
</feature>
<dbReference type="CDD" id="cd13399">
    <property type="entry name" value="Slt35-like"/>
    <property type="match status" value="1"/>
</dbReference>
<dbReference type="InterPro" id="IPR002477">
    <property type="entry name" value="Peptidoglycan-bd-like"/>
</dbReference>
<feature type="domain" description="Transglycosylase SLT" evidence="3">
    <location>
        <begin position="81"/>
        <end position="368"/>
    </location>
</feature>
<accession>A0A1B8QBR7</accession>
<evidence type="ECO:0000256" key="1">
    <source>
        <dbReference type="SAM" id="SignalP"/>
    </source>
</evidence>
<name>A0A1B8QBR7_9GAMM</name>
<dbReference type="PANTHER" id="PTHR30163:SF8">
    <property type="entry name" value="LYTIC MUREIN TRANSGLYCOSYLASE"/>
    <property type="match status" value="1"/>
</dbReference>
<dbReference type="Pfam" id="PF01471">
    <property type="entry name" value="PG_binding_1"/>
    <property type="match status" value="1"/>
</dbReference>
<dbReference type="STRING" id="34059.A9308_07065"/>
<dbReference type="Pfam" id="PF13406">
    <property type="entry name" value="SLT_2"/>
    <property type="match status" value="1"/>
</dbReference>
<dbReference type="AlphaFoldDB" id="A0A1B8QBR7"/>
<dbReference type="InterPro" id="IPR011970">
    <property type="entry name" value="MltB_2"/>
</dbReference>
<sequence>MLNFRRFSPTKLVLHLTGYSAFALLAASCSTPKAPTYPTPQPMPPQPPVVIVQKPPVVVVQPRPTPVPTPAPAPVMPRYGSFSEWKISFAQRASQQGYNRQDIERLLARADYNEQAITLDRSQAEFVKMPWEYVDSALSSGRVSAGRSNYANQQSLLSRIENQYGVPASIVTAIWGMESSYGKGTGNSSLPSSLATLAYDGRRKAFAEEQLLAMLQLVQRGDVDWSQLKGSWAGGMGHTQFIPQTWLVEGVDGDGDGHKNPWNMADALSSTASYLSRSGWQRGVDAVYEVRLPAGFDYRNLGSKKSLGEWQALGMQFMGYPSNRSAQAELWLPAGKEGPALLITNNFNVIKVYNNSSNYALAVSLLAKAIIGQPTLQQDWPRYEQPLANYQVRQLQERLTAQGFDTQGTDGIAGNNTRMAFARWQASRGQIPDGFISQRSAAPLIGF</sequence>
<dbReference type="PANTHER" id="PTHR30163">
    <property type="entry name" value="MEMBRANE-BOUND LYTIC MUREIN TRANSGLYCOSYLASE B"/>
    <property type="match status" value="1"/>
</dbReference>